<feature type="signal peptide" evidence="1">
    <location>
        <begin position="1"/>
        <end position="20"/>
    </location>
</feature>
<dbReference type="PANTHER" id="PTHR31047">
    <property type="entry name" value="MEIOTICALLY UP-REGULATED GENE 157 PROTEIN"/>
    <property type="match status" value="1"/>
</dbReference>
<dbReference type="PIRSF" id="PIRSF028846">
    <property type="entry name" value="UCP028846"/>
    <property type="match status" value="1"/>
</dbReference>
<proteinExistence type="predicted"/>
<protein>
    <submittedName>
        <fullName evidence="2">Metal-independent alpha-mannosidase</fullName>
    </submittedName>
</protein>
<dbReference type="PANTHER" id="PTHR31047:SF0">
    <property type="entry name" value="MEIOTICALLY UP-REGULATED GENE 157 PROTEIN"/>
    <property type="match status" value="1"/>
</dbReference>
<organism evidence="2 3">
    <name type="scientific">Colwellia psychrerythraea</name>
    <name type="common">Vibrio psychroerythus</name>
    <dbReference type="NCBI Taxonomy" id="28229"/>
    <lineage>
        <taxon>Bacteria</taxon>
        <taxon>Pseudomonadati</taxon>
        <taxon>Pseudomonadota</taxon>
        <taxon>Gammaproteobacteria</taxon>
        <taxon>Alteromonadales</taxon>
        <taxon>Colwelliaceae</taxon>
        <taxon>Colwellia</taxon>
    </lineage>
</organism>
<comment type="caution">
    <text evidence="2">The sequence shown here is derived from an EMBL/GenBank/DDBJ whole genome shotgun (WGS) entry which is preliminary data.</text>
</comment>
<gene>
    <name evidence="2" type="ORF">A9Q75_08580</name>
</gene>
<keyword evidence="1" id="KW-0732">Signal</keyword>
<dbReference type="EMBL" id="MAAF01000054">
    <property type="protein sequence ID" value="OUR81045.1"/>
    <property type="molecule type" value="Genomic_DNA"/>
</dbReference>
<dbReference type="SUPFAM" id="SSF48208">
    <property type="entry name" value="Six-hairpin glycosidases"/>
    <property type="match status" value="1"/>
</dbReference>
<dbReference type="AlphaFoldDB" id="A0A1Y5EJB8"/>
<name>A0A1Y5EJB8_COLPS</name>
<dbReference type="Pfam" id="PF06824">
    <property type="entry name" value="Glyco_hydro_125"/>
    <property type="match status" value="1"/>
</dbReference>
<evidence type="ECO:0000313" key="2">
    <source>
        <dbReference type="EMBL" id="OUR81045.1"/>
    </source>
</evidence>
<dbReference type="InterPro" id="IPR008313">
    <property type="entry name" value="GH125"/>
</dbReference>
<sequence>MKKRSFIKSCAALGILSALAPMYCFSNGKTKYVSKRPPINERTFVSQTIEELILKTKNSIDEAELAWLFENCFPNTLDTTVDYEVINDKPDTFIITGDIDAMWLRDSTAQVWPYMPYIKKDITLKNLILGLINRQTNCILVDPYANAFYKDLGRVSHWVSDKPSPINGVHERKWEIDSLCYPIRLAHEYFNLTQDTTPFDAQWDKAMRLLVDTLRTEQRLDGSSPYTFGRETTKHIDAATFNGTGRPIKPTGLICSMFRPSDDATLYPFLIPSNVFAAISLNQLAELYRGNNLDLDFAEECSKFSEEITNAVHEHAVFEHLHFGKIYAYEIDGFGNKNFMDDANVPSLMSLAYLAPKLKSDPIYQNTRKFLLSEHNPYFLKGKAAEGQASPHTGKSGIWPMGIILRAMTSDNNSEISKCLDMLQSTHAGTGFMHESFDKNDASNYTREWFAWANTLFGELILKVTNESPGLLSKNNS</sequence>
<dbReference type="InterPro" id="IPR012341">
    <property type="entry name" value="6hp_glycosidase-like_sf"/>
</dbReference>
<dbReference type="SMART" id="SM01149">
    <property type="entry name" value="DUF1237"/>
    <property type="match status" value="1"/>
</dbReference>
<evidence type="ECO:0000256" key="1">
    <source>
        <dbReference type="SAM" id="SignalP"/>
    </source>
</evidence>
<dbReference type="GO" id="GO:0005975">
    <property type="term" value="P:carbohydrate metabolic process"/>
    <property type="evidence" value="ECO:0007669"/>
    <property type="project" value="InterPro"/>
</dbReference>
<dbReference type="InterPro" id="IPR008928">
    <property type="entry name" value="6-hairpin_glycosidase_sf"/>
</dbReference>
<feature type="chain" id="PRO_5012621883" evidence="1">
    <location>
        <begin position="21"/>
        <end position="477"/>
    </location>
</feature>
<dbReference type="Proteomes" id="UP000243053">
    <property type="component" value="Unassembled WGS sequence"/>
</dbReference>
<dbReference type="Gene3D" id="1.50.10.10">
    <property type="match status" value="1"/>
</dbReference>
<accession>A0A1Y5EJB8</accession>
<reference evidence="3" key="1">
    <citation type="journal article" date="2017" name="Proc. Natl. Acad. Sci. U.S.A.">
        <title>Simulation of Deepwater Horizon oil plume reveals substrate specialization within a complex community of hydrocarbon degraders.</title>
        <authorList>
            <person name="Hu P."/>
            <person name="Dubinsky E.A."/>
            <person name="Probst A.J."/>
            <person name="Wang J."/>
            <person name="Sieber C.M.K."/>
            <person name="Tom L.M."/>
            <person name="Gardinali P."/>
            <person name="Banfield J.F."/>
            <person name="Atlas R.M."/>
            <person name="Andersen G.L."/>
        </authorList>
    </citation>
    <scope>NUCLEOTIDE SEQUENCE [LARGE SCALE GENOMIC DNA]</scope>
</reference>
<evidence type="ECO:0000313" key="3">
    <source>
        <dbReference type="Proteomes" id="UP000243053"/>
    </source>
</evidence>